<dbReference type="Gene3D" id="2.30.30.40">
    <property type="entry name" value="SH3 Domains"/>
    <property type="match status" value="2"/>
</dbReference>
<dbReference type="CDD" id="cd01786">
    <property type="entry name" value="RA_STE50"/>
    <property type="match status" value="1"/>
</dbReference>
<dbReference type="Gene3D" id="1.10.10.10">
    <property type="entry name" value="Winged helix-like DNA-binding domain superfamily/Winged helix DNA-binding domain"/>
    <property type="match status" value="1"/>
</dbReference>
<dbReference type="GO" id="GO:0005634">
    <property type="term" value="C:nucleus"/>
    <property type="evidence" value="ECO:0007669"/>
    <property type="project" value="UniProtKB-SubCell"/>
</dbReference>
<evidence type="ECO:0000256" key="5">
    <source>
        <dbReference type="ARBA" id="ARBA00023242"/>
    </source>
</evidence>
<feature type="compositionally biased region" description="Polar residues" evidence="8">
    <location>
        <begin position="214"/>
        <end position="224"/>
    </location>
</feature>
<keyword evidence="3 6" id="KW-0728">SH3 domain</keyword>
<dbReference type="SMART" id="SM00415">
    <property type="entry name" value="HSF"/>
    <property type="match status" value="1"/>
</dbReference>
<feature type="region of interest" description="Disordered" evidence="8">
    <location>
        <begin position="121"/>
        <end position="144"/>
    </location>
</feature>
<dbReference type="Proteomes" id="UP000053593">
    <property type="component" value="Unassembled WGS sequence"/>
</dbReference>
<dbReference type="PROSITE" id="PS50002">
    <property type="entry name" value="SH3"/>
    <property type="match status" value="2"/>
</dbReference>
<keyword evidence="4" id="KW-0238">DNA-binding</keyword>
<feature type="compositionally biased region" description="Low complexity" evidence="8">
    <location>
        <begin position="364"/>
        <end position="379"/>
    </location>
</feature>
<gene>
    <name evidence="11" type="ORF">GYMLUDRAFT_230418</name>
</gene>
<evidence type="ECO:0000256" key="1">
    <source>
        <dbReference type="ARBA" id="ARBA00004123"/>
    </source>
</evidence>
<proteinExistence type="inferred from homology"/>
<evidence type="ECO:0000259" key="9">
    <source>
        <dbReference type="PROSITE" id="PS50002"/>
    </source>
</evidence>
<evidence type="ECO:0000256" key="3">
    <source>
        <dbReference type="ARBA" id="ARBA00022443"/>
    </source>
</evidence>
<feature type="domain" description="SH3" evidence="9">
    <location>
        <begin position="593"/>
        <end position="653"/>
    </location>
</feature>
<dbReference type="GO" id="GO:0043565">
    <property type="term" value="F:sequence-specific DNA binding"/>
    <property type="evidence" value="ECO:0007669"/>
    <property type="project" value="InterPro"/>
</dbReference>
<dbReference type="OrthoDB" id="8883818at2759"/>
<keyword evidence="5" id="KW-0539">Nucleus</keyword>
<feature type="domain" description="Ras-associating" evidence="10">
    <location>
        <begin position="240"/>
        <end position="335"/>
    </location>
</feature>
<dbReference type="CDD" id="cd00174">
    <property type="entry name" value="SH3"/>
    <property type="match status" value="1"/>
</dbReference>
<evidence type="ECO:0000256" key="6">
    <source>
        <dbReference type="PROSITE-ProRule" id="PRU00192"/>
    </source>
</evidence>
<dbReference type="InterPro" id="IPR036388">
    <property type="entry name" value="WH-like_DNA-bd_sf"/>
</dbReference>
<accession>A0A0D0CDJ4</accession>
<organism evidence="11 12">
    <name type="scientific">Collybiopsis luxurians FD-317 M1</name>
    <dbReference type="NCBI Taxonomy" id="944289"/>
    <lineage>
        <taxon>Eukaryota</taxon>
        <taxon>Fungi</taxon>
        <taxon>Dikarya</taxon>
        <taxon>Basidiomycota</taxon>
        <taxon>Agaricomycotina</taxon>
        <taxon>Agaricomycetes</taxon>
        <taxon>Agaricomycetidae</taxon>
        <taxon>Agaricales</taxon>
        <taxon>Marasmiineae</taxon>
        <taxon>Omphalotaceae</taxon>
        <taxon>Collybiopsis</taxon>
        <taxon>Collybiopsis luxurians</taxon>
    </lineage>
</organism>
<evidence type="ECO:0008006" key="13">
    <source>
        <dbReference type="Google" id="ProtNLM"/>
    </source>
</evidence>
<evidence type="ECO:0000256" key="7">
    <source>
        <dbReference type="RuleBase" id="RU004020"/>
    </source>
</evidence>
<dbReference type="GO" id="GO:0003700">
    <property type="term" value="F:DNA-binding transcription factor activity"/>
    <property type="evidence" value="ECO:0007669"/>
    <property type="project" value="InterPro"/>
</dbReference>
<sequence>MNLYALLDNPENEDMIRWDLQGVHIVIEKPAKLADHILPSVFHYSKFAAFSSQLSIYGFTRIVELRNVNPAIIDSDASIWSHPTLKRNSSPEYLASFKRHVAIFPEYQDYPVGTKLEVEGSRSPFRSSSAGHEQDQSTKEVDADVGGHLLDDLSSSLRRQPSLKWDQYVKPTKSPTKPEHVESPHPFPQQVDHDIPPYTRTTLPSQFDKPKAQPSVTNSPNLSQGPVPMHSRQDSSANLKRFKVSLEDPTWKVLPAALKKYQVNNDSWENYVMFICYGSPGVFLPDLHLYLERTLLQPGNQIERCLSFDEKPLLLFQKLKDAKKNPVFMLKHIKDIHSPVVVAQQKYAARNASSVMNGGNEQPSGSTSANASSSSNAAGHIKASSRTITHPPKLEANHLSAPAPLISSGVGGLSPQPRWPEPEIVSSLIKTQRRIEGIGGDSLLGIPPSSAVIVARTAAGSSGQSKAGKSRGTTTETPPLSSGTEMPMASTGVSYALTIYPYMAEQEDEFDIVMGDMVVIISRTKGWWVVQRDPNGTGLVNIDVANQGWVPAGCLLETAVPVASAIAEATATKSATGGSPGSDSPILPLRIISTSFPGIALMDYKKKGEEELDLVKDDMIRVFKRYHHWSYAVKEDGGDRGWIPSWFVGKFTPEFPISSPPSPLSSAFPPVQTRTVTVM</sequence>
<dbReference type="Gene3D" id="3.10.20.90">
    <property type="entry name" value="Phosphatidylinositol 3-kinase Catalytic Subunit, Chain A, domain 1"/>
    <property type="match status" value="1"/>
</dbReference>
<dbReference type="InterPro" id="IPR029071">
    <property type="entry name" value="Ubiquitin-like_domsf"/>
</dbReference>
<dbReference type="InterPro" id="IPR000232">
    <property type="entry name" value="HSF_DNA-bd"/>
</dbReference>
<dbReference type="Pfam" id="PF00018">
    <property type="entry name" value="SH3_1"/>
    <property type="match status" value="2"/>
</dbReference>
<reference evidence="11 12" key="1">
    <citation type="submission" date="2014-04" db="EMBL/GenBank/DDBJ databases">
        <title>Evolutionary Origins and Diversification of the Mycorrhizal Mutualists.</title>
        <authorList>
            <consortium name="DOE Joint Genome Institute"/>
            <consortium name="Mycorrhizal Genomics Consortium"/>
            <person name="Kohler A."/>
            <person name="Kuo A."/>
            <person name="Nagy L.G."/>
            <person name="Floudas D."/>
            <person name="Copeland A."/>
            <person name="Barry K.W."/>
            <person name="Cichocki N."/>
            <person name="Veneault-Fourrey C."/>
            <person name="LaButti K."/>
            <person name="Lindquist E.A."/>
            <person name="Lipzen A."/>
            <person name="Lundell T."/>
            <person name="Morin E."/>
            <person name="Murat C."/>
            <person name="Riley R."/>
            <person name="Ohm R."/>
            <person name="Sun H."/>
            <person name="Tunlid A."/>
            <person name="Henrissat B."/>
            <person name="Grigoriev I.V."/>
            <person name="Hibbett D.S."/>
            <person name="Martin F."/>
        </authorList>
    </citation>
    <scope>NUCLEOTIDE SEQUENCE [LARGE SCALE GENOMIC DNA]</scope>
    <source>
        <strain evidence="11 12">FD-317 M1</strain>
    </source>
</reference>
<feature type="compositionally biased region" description="Low complexity" evidence="8">
    <location>
        <begin position="458"/>
        <end position="472"/>
    </location>
</feature>
<protein>
    <recommendedName>
        <fullName evidence="13">SH3 domain-containing protein</fullName>
    </recommendedName>
</protein>
<feature type="region of interest" description="Disordered" evidence="8">
    <location>
        <begin position="164"/>
        <end position="235"/>
    </location>
</feature>
<dbReference type="SUPFAM" id="SSF50044">
    <property type="entry name" value="SH3-domain"/>
    <property type="match status" value="2"/>
</dbReference>
<dbReference type="InterPro" id="IPR036028">
    <property type="entry name" value="SH3-like_dom_sf"/>
</dbReference>
<dbReference type="InterPro" id="IPR001452">
    <property type="entry name" value="SH3_domain"/>
</dbReference>
<comment type="subcellular location">
    <subcellularLocation>
        <location evidence="1">Nucleus</location>
    </subcellularLocation>
</comment>
<evidence type="ECO:0000313" key="11">
    <source>
        <dbReference type="EMBL" id="KIK56127.1"/>
    </source>
</evidence>
<keyword evidence="12" id="KW-1185">Reference proteome</keyword>
<dbReference type="InterPro" id="IPR036390">
    <property type="entry name" value="WH_DNA-bd_sf"/>
</dbReference>
<dbReference type="PROSITE" id="PS50200">
    <property type="entry name" value="RA"/>
    <property type="match status" value="1"/>
</dbReference>
<feature type="domain" description="SH3" evidence="9">
    <location>
        <begin position="491"/>
        <end position="560"/>
    </location>
</feature>
<evidence type="ECO:0000256" key="2">
    <source>
        <dbReference type="ARBA" id="ARBA00006403"/>
    </source>
</evidence>
<dbReference type="PANTHER" id="PTHR10015">
    <property type="entry name" value="HEAT SHOCK TRANSCRIPTION FACTOR"/>
    <property type="match status" value="1"/>
</dbReference>
<dbReference type="GO" id="GO:0007165">
    <property type="term" value="P:signal transduction"/>
    <property type="evidence" value="ECO:0007669"/>
    <property type="project" value="InterPro"/>
</dbReference>
<dbReference type="InterPro" id="IPR000159">
    <property type="entry name" value="RA_dom"/>
</dbReference>
<evidence type="ECO:0000313" key="12">
    <source>
        <dbReference type="Proteomes" id="UP000053593"/>
    </source>
</evidence>
<feature type="compositionally biased region" description="Basic and acidic residues" evidence="8">
    <location>
        <begin position="132"/>
        <end position="142"/>
    </location>
</feature>
<feature type="compositionally biased region" description="Polar residues" evidence="8">
    <location>
        <begin position="473"/>
        <end position="484"/>
    </location>
</feature>
<dbReference type="SUPFAM" id="SSF54236">
    <property type="entry name" value="Ubiquitin-like"/>
    <property type="match status" value="1"/>
</dbReference>
<dbReference type="PANTHER" id="PTHR10015:SF427">
    <property type="entry name" value="HEAT SHOCK FACTOR PROTEIN"/>
    <property type="match status" value="1"/>
</dbReference>
<dbReference type="SMART" id="SM00326">
    <property type="entry name" value="SH3"/>
    <property type="match status" value="2"/>
</dbReference>
<dbReference type="EMBL" id="KN834800">
    <property type="protein sequence ID" value="KIK56127.1"/>
    <property type="molecule type" value="Genomic_DNA"/>
</dbReference>
<evidence type="ECO:0000259" key="10">
    <source>
        <dbReference type="PROSITE" id="PS50200"/>
    </source>
</evidence>
<dbReference type="Pfam" id="PF00788">
    <property type="entry name" value="RA"/>
    <property type="match status" value="1"/>
</dbReference>
<feature type="region of interest" description="Disordered" evidence="8">
    <location>
        <begin position="353"/>
        <end position="385"/>
    </location>
</feature>
<feature type="compositionally biased region" description="Polar residues" evidence="8">
    <location>
        <begin position="353"/>
        <end position="363"/>
    </location>
</feature>
<comment type="similarity">
    <text evidence="2 7">Belongs to the HSF family.</text>
</comment>
<feature type="region of interest" description="Disordered" evidence="8">
    <location>
        <begin position="457"/>
        <end position="487"/>
    </location>
</feature>
<dbReference type="Pfam" id="PF00447">
    <property type="entry name" value="HSF_DNA-bind"/>
    <property type="match status" value="1"/>
</dbReference>
<evidence type="ECO:0000256" key="8">
    <source>
        <dbReference type="SAM" id="MobiDB-lite"/>
    </source>
</evidence>
<dbReference type="SUPFAM" id="SSF46785">
    <property type="entry name" value="Winged helix' DNA-binding domain"/>
    <property type="match status" value="1"/>
</dbReference>
<evidence type="ECO:0000256" key="4">
    <source>
        <dbReference type="ARBA" id="ARBA00023125"/>
    </source>
</evidence>
<dbReference type="HOGENOM" id="CLU_025942_0_0_1"/>
<name>A0A0D0CDJ4_9AGAR</name>
<dbReference type="AlphaFoldDB" id="A0A0D0CDJ4"/>